<dbReference type="EMBL" id="QRBI01000106">
    <property type="protein sequence ID" value="RMC12871.1"/>
    <property type="molecule type" value="Genomic_DNA"/>
</dbReference>
<keyword evidence="2" id="KW-1185">Reference proteome</keyword>
<dbReference type="AlphaFoldDB" id="A0A3M0KJQ5"/>
<protein>
    <submittedName>
        <fullName evidence="1">Uncharacterized protein</fullName>
    </submittedName>
</protein>
<name>A0A3M0KJQ5_HIRRU</name>
<proteinExistence type="predicted"/>
<evidence type="ECO:0000313" key="1">
    <source>
        <dbReference type="EMBL" id="RMC12871.1"/>
    </source>
</evidence>
<evidence type="ECO:0000313" key="2">
    <source>
        <dbReference type="Proteomes" id="UP000269221"/>
    </source>
</evidence>
<comment type="caution">
    <text evidence="1">The sequence shown here is derived from an EMBL/GenBank/DDBJ whole genome shotgun (WGS) entry which is preliminary data.</text>
</comment>
<accession>A0A3M0KJQ5</accession>
<sequence length="87" mass="9680">MERGIGVTKGKKITVKLIQSDVLLHKADLDNEVILIPYGATPKVYIFQKKLLSVFSASLKEGEIFEDSETDEDLQLSANWCGFSAFT</sequence>
<reference evidence="1 2" key="1">
    <citation type="submission" date="2018-07" db="EMBL/GenBank/DDBJ databases">
        <title>A high quality draft genome assembly of the barn swallow (H. rustica rustica).</title>
        <authorList>
            <person name="Formenti G."/>
            <person name="Chiara M."/>
            <person name="Poveda L."/>
            <person name="Francoijs K.-J."/>
            <person name="Bonisoli-Alquati A."/>
            <person name="Canova L."/>
            <person name="Gianfranceschi L."/>
            <person name="Horner D.S."/>
            <person name="Saino N."/>
        </authorList>
    </citation>
    <scope>NUCLEOTIDE SEQUENCE [LARGE SCALE GENOMIC DNA]</scope>
    <source>
        <strain evidence="1">Chelidonia</strain>
        <tissue evidence="1">Blood</tissue>
    </source>
</reference>
<dbReference type="Proteomes" id="UP000269221">
    <property type="component" value="Unassembled WGS sequence"/>
</dbReference>
<organism evidence="1 2">
    <name type="scientific">Hirundo rustica rustica</name>
    <dbReference type="NCBI Taxonomy" id="333673"/>
    <lineage>
        <taxon>Eukaryota</taxon>
        <taxon>Metazoa</taxon>
        <taxon>Chordata</taxon>
        <taxon>Craniata</taxon>
        <taxon>Vertebrata</taxon>
        <taxon>Euteleostomi</taxon>
        <taxon>Archelosauria</taxon>
        <taxon>Archosauria</taxon>
        <taxon>Dinosauria</taxon>
        <taxon>Saurischia</taxon>
        <taxon>Theropoda</taxon>
        <taxon>Coelurosauria</taxon>
        <taxon>Aves</taxon>
        <taxon>Neognathae</taxon>
        <taxon>Neoaves</taxon>
        <taxon>Telluraves</taxon>
        <taxon>Australaves</taxon>
        <taxon>Passeriformes</taxon>
        <taxon>Sylvioidea</taxon>
        <taxon>Hirundinidae</taxon>
        <taxon>Hirundo</taxon>
    </lineage>
</organism>
<gene>
    <name evidence="1" type="ORF">DUI87_10396</name>
</gene>